<keyword evidence="2" id="KW-1185">Reference proteome</keyword>
<proteinExistence type="predicted"/>
<reference evidence="1" key="1">
    <citation type="submission" date="2022-04" db="EMBL/GenBank/DDBJ databases">
        <title>Genome of the entomopathogenic fungus Entomophthora muscae.</title>
        <authorList>
            <person name="Elya C."/>
            <person name="Lovett B.R."/>
            <person name="Lee E."/>
            <person name="Macias A.M."/>
            <person name="Hajek A.E."/>
            <person name="De Bivort B.L."/>
            <person name="Kasson M.T."/>
            <person name="De Fine Licht H.H."/>
            <person name="Stajich J.E."/>
        </authorList>
    </citation>
    <scope>NUCLEOTIDE SEQUENCE</scope>
    <source>
        <strain evidence="1">Berkeley</strain>
    </source>
</reference>
<keyword evidence="1" id="KW-0378">Hydrolase</keyword>
<name>A0ACC2SHX3_9FUNG</name>
<dbReference type="EC" id="3.4.21.48" evidence="1"/>
<organism evidence="1 2">
    <name type="scientific">Entomophthora muscae</name>
    <dbReference type="NCBI Taxonomy" id="34485"/>
    <lineage>
        <taxon>Eukaryota</taxon>
        <taxon>Fungi</taxon>
        <taxon>Fungi incertae sedis</taxon>
        <taxon>Zoopagomycota</taxon>
        <taxon>Entomophthoromycotina</taxon>
        <taxon>Entomophthoromycetes</taxon>
        <taxon>Entomophthorales</taxon>
        <taxon>Entomophthoraceae</taxon>
        <taxon>Entomophthora</taxon>
    </lineage>
</organism>
<evidence type="ECO:0000313" key="2">
    <source>
        <dbReference type="Proteomes" id="UP001165960"/>
    </source>
</evidence>
<protein>
    <submittedName>
        <fullName evidence="1">Proteinase B</fullName>
        <ecNumber evidence="1">3.4.21.48</ecNumber>
    </submittedName>
</protein>
<sequence length="402" mass="43063">MKSFIEISLISLLFQGGYAKQVQTNSTAPIKSSYVQGSYIVTLKPSTEDNALEAHLDKIRRLFGSNKHTGVKNKINHVYGTVLLGYSAEFTNDVLAKVNAMPEVEDIGEDQLVEAADIQTKATWGLARLSSKDALGKSKSLSYNYDPKAGEGVDVYVIDSGIKIDHPDFQGRAKWGANFADDVNKDSTGHGTHVAGIIGSKTYGVAKRSTLFAVKVIDHNGIGSQNAFIAGIEWVVQNKKEGRGCVINLSMGVKKNKALNTAVHNAVKSGCVVVVAAGNTNVNACDISPASEPSAITVGASTLDDKRAYFSNWGRCLDVYAPGENIVSLSNKGGDSSKSGTSMSAGYVSGLVANIMSKTGKYNPDDVLKELEKNYIRTKLAYDFKFSPRLLVSNIGLADSWC</sequence>
<dbReference type="EMBL" id="QTSX02005031">
    <property type="protein sequence ID" value="KAJ9061983.1"/>
    <property type="molecule type" value="Genomic_DNA"/>
</dbReference>
<dbReference type="Proteomes" id="UP001165960">
    <property type="component" value="Unassembled WGS sequence"/>
</dbReference>
<comment type="caution">
    <text evidence="1">The sequence shown here is derived from an EMBL/GenBank/DDBJ whole genome shotgun (WGS) entry which is preliminary data.</text>
</comment>
<evidence type="ECO:0000313" key="1">
    <source>
        <dbReference type="EMBL" id="KAJ9061983.1"/>
    </source>
</evidence>
<accession>A0ACC2SHX3</accession>
<gene>
    <name evidence="1" type="primary">PRB1_25</name>
    <name evidence="1" type="ORF">DSO57_1015408</name>
</gene>